<feature type="domain" description="PAS" evidence="8">
    <location>
        <begin position="284"/>
        <end position="334"/>
    </location>
</feature>
<dbReference type="InterPro" id="IPR001633">
    <property type="entry name" value="EAL_dom"/>
</dbReference>
<evidence type="ECO:0000256" key="2">
    <source>
        <dbReference type="ARBA" id="ARBA00022692"/>
    </source>
</evidence>
<dbReference type="AlphaFoldDB" id="A0A3A3FLL5"/>
<keyword evidence="3 7" id="KW-1133">Transmembrane helix</keyword>
<dbReference type="InterPro" id="IPR029016">
    <property type="entry name" value="GAF-like_dom_sf"/>
</dbReference>
<proteinExistence type="predicted"/>
<evidence type="ECO:0000313" key="14">
    <source>
        <dbReference type="Proteomes" id="UP000265955"/>
    </source>
</evidence>
<protein>
    <submittedName>
        <fullName evidence="13">EAL domain-containing protein</fullName>
    </submittedName>
</protein>
<dbReference type="CDD" id="cd01948">
    <property type="entry name" value="EAL"/>
    <property type="match status" value="1"/>
</dbReference>
<evidence type="ECO:0000256" key="3">
    <source>
        <dbReference type="ARBA" id="ARBA00022989"/>
    </source>
</evidence>
<feature type="transmembrane region" description="Helical" evidence="7">
    <location>
        <begin position="180"/>
        <end position="198"/>
    </location>
</feature>
<evidence type="ECO:0000256" key="1">
    <source>
        <dbReference type="ARBA" id="ARBA00004141"/>
    </source>
</evidence>
<feature type="domain" description="HAMP" evidence="11">
    <location>
        <begin position="200"/>
        <end position="252"/>
    </location>
</feature>
<comment type="caution">
    <text evidence="13">The sequence shown here is derived from an EMBL/GenBank/DDBJ whole genome shotgun (WGS) entry which is preliminary data.</text>
</comment>
<dbReference type="Pfam" id="PF13185">
    <property type="entry name" value="GAF_2"/>
    <property type="match status" value="1"/>
</dbReference>
<dbReference type="PROSITE" id="PS50113">
    <property type="entry name" value="PAC"/>
    <property type="match status" value="1"/>
</dbReference>
<name>A0A3A3FLL5_9BURK</name>
<dbReference type="SMART" id="SM00267">
    <property type="entry name" value="GGDEF"/>
    <property type="match status" value="1"/>
</dbReference>
<keyword evidence="6" id="KW-0175">Coiled coil</keyword>
<dbReference type="GO" id="GO:0016020">
    <property type="term" value="C:membrane"/>
    <property type="evidence" value="ECO:0007669"/>
    <property type="project" value="UniProtKB-SubCell"/>
</dbReference>
<keyword evidence="14" id="KW-1185">Reference proteome</keyword>
<evidence type="ECO:0000256" key="7">
    <source>
        <dbReference type="SAM" id="Phobius"/>
    </source>
</evidence>
<dbReference type="Pfam" id="PF13426">
    <property type="entry name" value="PAS_9"/>
    <property type="match status" value="1"/>
</dbReference>
<dbReference type="PROSITE" id="PS50887">
    <property type="entry name" value="GGDEF"/>
    <property type="match status" value="1"/>
</dbReference>
<organism evidence="13 14">
    <name type="scientific">Noviherbaspirillum saxi</name>
    <dbReference type="NCBI Taxonomy" id="2320863"/>
    <lineage>
        <taxon>Bacteria</taxon>
        <taxon>Pseudomonadati</taxon>
        <taxon>Pseudomonadota</taxon>
        <taxon>Betaproteobacteria</taxon>
        <taxon>Burkholderiales</taxon>
        <taxon>Oxalobacteraceae</taxon>
        <taxon>Noviherbaspirillum</taxon>
    </lineage>
</organism>
<dbReference type="Gene3D" id="3.30.70.270">
    <property type="match status" value="1"/>
</dbReference>
<dbReference type="SMART" id="SM00086">
    <property type="entry name" value="PAC"/>
    <property type="match status" value="1"/>
</dbReference>
<dbReference type="CDD" id="cd00130">
    <property type="entry name" value="PAS"/>
    <property type="match status" value="1"/>
</dbReference>
<dbReference type="SUPFAM" id="SSF158472">
    <property type="entry name" value="HAMP domain-like"/>
    <property type="match status" value="1"/>
</dbReference>
<dbReference type="FunFam" id="3.30.70.270:FF:000001">
    <property type="entry name" value="Diguanylate cyclase domain protein"/>
    <property type="match status" value="1"/>
</dbReference>
<dbReference type="SUPFAM" id="SSF141868">
    <property type="entry name" value="EAL domain-like"/>
    <property type="match status" value="1"/>
</dbReference>
<dbReference type="Pfam" id="PF00672">
    <property type="entry name" value="HAMP"/>
    <property type="match status" value="1"/>
</dbReference>
<dbReference type="CDD" id="cd06225">
    <property type="entry name" value="HAMP"/>
    <property type="match status" value="1"/>
</dbReference>
<dbReference type="SUPFAM" id="SSF55781">
    <property type="entry name" value="GAF domain-like"/>
    <property type="match status" value="1"/>
</dbReference>
<dbReference type="PANTHER" id="PTHR44757">
    <property type="entry name" value="DIGUANYLATE CYCLASE DGCP"/>
    <property type="match status" value="1"/>
</dbReference>
<dbReference type="SMART" id="SM00304">
    <property type="entry name" value="HAMP"/>
    <property type="match status" value="1"/>
</dbReference>
<dbReference type="NCBIfam" id="TIGR00229">
    <property type="entry name" value="sensory_box"/>
    <property type="match status" value="1"/>
</dbReference>
<evidence type="ECO:0000259" key="11">
    <source>
        <dbReference type="PROSITE" id="PS50885"/>
    </source>
</evidence>
<dbReference type="InterPro" id="IPR029095">
    <property type="entry name" value="NarX-like_N"/>
</dbReference>
<reference evidence="14" key="1">
    <citation type="submission" date="2018-09" db="EMBL/GenBank/DDBJ databases">
        <authorList>
            <person name="Zhu H."/>
        </authorList>
    </citation>
    <scope>NUCLEOTIDE SEQUENCE [LARGE SCALE GENOMIC DNA]</scope>
    <source>
        <strain evidence="14">K1R23-30</strain>
    </source>
</reference>
<dbReference type="SMART" id="SM00091">
    <property type="entry name" value="PAS"/>
    <property type="match status" value="1"/>
</dbReference>
<dbReference type="Gene3D" id="3.30.450.40">
    <property type="match status" value="1"/>
</dbReference>
<evidence type="ECO:0000256" key="4">
    <source>
        <dbReference type="ARBA" id="ARBA00023136"/>
    </source>
</evidence>
<evidence type="ECO:0000256" key="6">
    <source>
        <dbReference type="SAM" id="Coils"/>
    </source>
</evidence>
<keyword evidence="2 7" id="KW-0812">Transmembrane</keyword>
<dbReference type="FunFam" id="3.20.20.450:FF:000001">
    <property type="entry name" value="Cyclic di-GMP phosphodiesterase yahA"/>
    <property type="match status" value="1"/>
</dbReference>
<feature type="domain" description="PAC" evidence="9">
    <location>
        <begin position="338"/>
        <end position="388"/>
    </location>
</feature>
<dbReference type="Pfam" id="PF00563">
    <property type="entry name" value="EAL"/>
    <property type="match status" value="1"/>
</dbReference>
<dbReference type="InterPro" id="IPR003018">
    <property type="entry name" value="GAF"/>
</dbReference>
<dbReference type="SMART" id="SM00052">
    <property type="entry name" value="EAL"/>
    <property type="match status" value="1"/>
</dbReference>
<dbReference type="InterPro" id="IPR000014">
    <property type="entry name" value="PAS"/>
</dbReference>
<dbReference type="PANTHER" id="PTHR44757:SF2">
    <property type="entry name" value="BIOFILM ARCHITECTURE MAINTENANCE PROTEIN MBAA"/>
    <property type="match status" value="1"/>
</dbReference>
<accession>A0A3A3FLL5</accession>
<evidence type="ECO:0000259" key="10">
    <source>
        <dbReference type="PROSITE" id="PS50883"/>
    </source>
</evidence>
<dbReference type="Pfam" id="PF00990">
    <property type="entry name" value="GGDEF"/>
    <property type="match status" value="1"/>
</dbReference>
<dbReference type="InterPro" id="IPR003660">
    <property type="entry name" value="HAMP_dom"/>
</dbReference>
<dbReference type="PROSITE" id="PS50883">
    <property type="entry name" value="EAL"/>
    <property type="match status" value="1"/>
</dbReference>
<dbReference type="InterPro" id="IPR029787">
    <property type="entry name" value="Nucleotide_cyclase"/>
</dbReference>
<dbReference type="InterPro" id="IPR035965">
    <property type="entry name" value="PAS-like_dom_sf"/>
</dbReference>
<dbReference type="OrthoDB" id="9813903at2"/>
<feature type="coiled-coil region" evidence="6">
    <location>
        <begin position="719"/>
        <end position="746"/>
    </location>
</feature>
<feature type="domain" description="GGDEF" evidence="12">
    <location>
        <begin position="591"/>
        <end position="724"/>
    </location>
</feature>
<dbReference type="PROSITE" id="PS50885">
    <property type="entry name" value="HAMP"/>
    <property type="match status" value="1"/>
</dbReference>
<dbReference type="InterPro" id="IPR052155">
    <property type="entry name" value="Biofilm_reg_signaling"/>
</dbReference>
<evidence type="ECO:0000259" key="8">
    <source>
        <dbReference type="PROSITE" id="PS50112"/>
    </source>
</evidence>
<evidence type="ECO:0000256" key="5">
    <source>
        <dbReference type="ARBA" id="ARBA00051114"/>
    </source>
</evidence>
<dbReference type="Gene3D" id="6.10.340.10">
    <property type="match status" value="1"/>
</dbReference>
<comment type="catalytic activity">
    <reaction evidence="5">
        <text>3',3'-c-di-GMP + H2O = 5'-phosphoguanylyl(3'-&gt;5')guanosine + H(+)</text>
        <dbReference type="Rhea" id="RHEA:24902"/>
        <dbReference type="ChEBI" id="CHEBI:15377"/>
        <dbReference type="ChEBI" id="CHEBI:15378"/>
        <dbReference type="ChEBI" id="CHEBI:58754"/>
        <dbReference type="ChEBI" id="CHEBI:58805"/>
        <dbReference type="EC" id="3.1.4.52"/>
    </reaction>
    <physiologicalReaction direction="left-to-right" evidence="5">
        <dbReference type="Rhea" id="RHEA:24903"/>
    </physiologicalReaction>
</comment>
<dbReference type="SUPFAM" id="SSF55073">
    <property type="entry name" value="Nucleotide cyclase"/>
    <property type="match status" value="1"/>
</dbReference>
<dbReference type="InterPro" id="IPR000160">
    <property type="entry name" value="GGDEF_dom"/>
</dbReference>
<evidence type="ECO:0000313" key="13">
    <source>
        <dbReference type="EMBL" id="RJF92255.1"/>
    </source>
</evidence>
<dbReference type="InterPro" id="IPR035919">
    <property type="entry name" value="EAL_sf"/>
</dbReference>
<evidence type="ECO:0000259" key="12">
    <source>
        <dbReference type="PROSITE" id="PS50887"/>
    </source>
</evidence>
<dbReference type="EMBL" id="QYUO01000003">
    <property type="protein sequence ID" value="RJF92255.1"/>
    <property type="molecule type" value="Genomic_DNA"/>
</dbReference>
<gene>
    <name evidence="13" type="ORF">D3871_26875</name>
</gene>
<dbReference type="Pfam" id="PF13675">
    <property type="entry name" value="PilJ"/>
    <property type="match status" value="1"/>
</dbReference>
<evidence type="ECO:0000259" key="9">
    <source>
        <dbReference type="PROSITE" id="PS50113"/>
    </source>
</evidence>
<dbReference type="CDD" id="cd01949">
    <property type="entry name" value="GGDEF"/>
    <property type="match status" value="1"/>
</dbReference>
<dbReference type="GO" id="GO:0007165">
    <property type="term" value="P:signal transduction"/>
    <property type="evidence" value="ECO:0007669"/>
    <property type="project" value="InterPro"/>
</dbReference>
<dbReference type="RefSeq" id="WP_119772142.1">
    <property type="nucleotide sequence ID" value="NZ_QYUO01000003.1"/>
</dbReference>
<keyword evidence="4 7" id="KW-0472">Membrane</keyword>
<dbReference type="PROSITE" id="PS50112">
    <property type="entry name" value="PAS"/>
    <property type="match status" value="1"/>
</dbReference>
<dbReference type="NCBIfam" id="TIGR00254">
    <property type="entry name" value="GGDEF"/>
    <property type="match status" value="1"/>
</dbReference>
<dbReference type="Proteomes" id="UP000265955">
    <property type="component" value="Unassembled WGS sequence"/>
</dbReference>
<dbReference type="SUPFAM" id="SSF55785">
    <property type="entry name" value="PYP-like sensor domain (PAS domain)"/>
    <property type="match status" value="1"/>
</dbReference>
<sequence>MNRILSGATFSRKIGIVFLLVSLAAGANIVVAHTMLRDQNGVAETVNVAGKLRMLSQKIAFESILAAREDAGSEDRLKRSIADYETALDALVRGGHAFGYQVKEPSFMLDAHLAPLRHEWANYRTKVERMSAAHGNEAWLAPAREQIAHSSSVLLGRAEQIVQLLTEETRKAQRTALMKMYALLGVDVLVLLFAFVMARRTIVLPLRALAHQSRALAEGNYLVRAHVYSRDEVGQLSLAFNHATARIGELVARLDADRRNLIRTESMFRGLAENSVVGVYIAQNGKFHFVNPKMAELFCYEPTEMMSAVCVLDIVPETDHDLVKHNVRRRISGEVNEVKYERQAQRKDGTLFDVEVFGSKMEIDGRHATIGVILDITERKRTERALNMLSACNQALVHAHEESALLEQICRIVREVNGHPFVWAGYLDEKEAQDVYPVACVEAERGALLAAIAAADTDEVTARAIRSETMVLTQTLQADTGDAVWLAFFRENRLAAALSLPIRVAGKTIGAFTIYATAAAAFTADEVKVAEKMVDNLAFGIAALRADTARRLYADQLEYNATHDALTGLANRTLLGDRLGKAIASAQRYGHQVAVLLHDLDNFKVINDSLGHAAGDELLSAVAKRMRASVRESDTVARLGGDEFVIVMPNVAKPDDAVVVGKKVLDALSQPFCIEGQNVYVSASIGVSLYPQDGTDERILLKNVDLAMYRAKRDGRGTIRFYTEEMNQRNRERQTLEAELHHALERGEFVLHYQPKADMQHGRITGVEALVRWRHPKHGLVAPAKFIPLAEETGLIVPLGAWVLKEACRQSRRWQDQGLPAICMAVNLSARQLHPDDLVTLVAQALQEADLSPHLLELELTETAIMEDAEQAIPILQKLKGLGVKLSLDDFGTGYSSLNYLRRFPLDTLKIDRAFVKEIDSGSSTSQDATIIKAMIALARNLGLTVVAEGVETREQADFLRAHGCHETQGYYTGMPLPPLRMKRLLRAC</sequence>
<feature type="domain" description="EAL" evidence="10">
    <location>
        <begin position="733"/>
        <end position="989"/>
    </location>
</feature>
<dbReference type="InterPro" id="IPR000700">
    <property type="entry name" value="PAS-assoc_C"/>
</dbReference>
<dbReference type="GO" id="GO:0071111">
    <property type="term" value="F:cyclic-guanylate-specific phosphodiesterase activity"/>
    <property type="evidence" value="ECO:0007669"/>
    <property type="project" value="UniProtKB-EC"/>
</dbReference>
<comment type="subcellular location">
    <subcellularLocation>
        <location evidence="1">Membrane</location>
        <topology evidence="1">Multi-pass membrane protein</topology>
    </subcellularLocation>
</comment>
<dbReference type="Gene3D" id="3.30.450.20">
    <property type="entry name" value="PAS domain"/>
    <property type="match status" value="1"/>
</dbReference>
<dbReference type="InterPro" id="IPR043128">
    <property type="entry name" value="Rev_trsase/Diguanyl_cyclase"/>
</dbReference>
<dbReference type="InterPro" id="IPR001610">
    <property type="entry name" value="PAC"/>
</dbReference>
<dbReference type="Gene3D" id="3.20.20.450">
    <property type="entry name" value="EAL domain"/>
    <property type="match status" value="1"/>
</dbReference>
<dbReference type="GO" id="GO:0071732">
    <property type="term" value="P:cellular response to nitric oxide"/>
    <property type="evidence" value="ECO:0007669"/>
    <property type="project" value="UniProtKB-ARBA"/>
</dbReference>